<dbReference type="GO" id="GO:0016567">
    <property type="term" value="P:protein ubiquitination"/>
    <property type="evidence" value="ECO:0007669"/>
    <property type="project" value="TreeGrafter"/>
</dbReference>
<protein>
    <submittedName>
        <fullName evidence="2">Phospholipid-binding Copine Family Protein</fullName>
    </submittedName>
</protein>
<organism evidence="2 3">
    <name type="scientific">Giardia muris</name>
    <dbReference type="NCBI Taxonomy" id="5742"/>
    <lineage>
        <taxon>Eukaryota</taxon>
        <taxon>Metamonada</taxon>
        <taxon>Diplomonadida</taxon>
        <taxon>Hexamitidae</taxon>
        <taxon>Giardiinae</taxon>
        <taxon>Giardia</taxon>
    </lineage>
</organism>
<dbReference type="EMBL" id="VDLU01000002">
    <property type="protein sequence ID" value="TNJ28051.1"/>
    <property type="molecule type" value="Genomic_DNA"/>
</dbReference>
<evidence type="ECO:0000259" key="1">
    <source>
        <dbReference type="SMART" id="SM00327"/>
    </source>
</evidence>
<reference evidence="2 3" key="1">
    <citation type="submission" date="2019-05" db="EMBL/GenBank/DDBJ databases">
        <title>The compact genome of Giardia muris reveals important steps in the evolution of intestinal protozoan parasites.</title>
        <authorList>
            <person name="Xu F."/>
            <person name="Jimenez-Gonzalez A."/>
            <person name="Einarsson E."/>
            <person name="Astvaldsson A."/>
            <person name="Peirasmaki D."/>
            <person name="Eckmann L."/>
            <person name="Andersson J.O."/>
            <person name="Svard S.G."/>
            <person name="Jerlstrom-Hultqvist J."/>
        </authorList>
    </citation>
    <scope>NUCLEOTIDE SEQUENCE [LARGE SCALE GENOMIC DNA]</scope>
    <source>
        <strain evidence="2 3">Roberts-Thomson</strain>
    </source>
</reference>
<dbReference type="Proteomes" id="UP000315496">
    <property type="component" value="Chromosome 2"/>
</dbReference>
<gene>
    <name evidence="2" type="ORF">GMRT_10031</name>
</gene>
<name>A0A4Z1T6F3_GIAMU</name>
<dbReference type="InterPro" id="IPR002035">
    <property type="entry name" value="VWF_A"/>
</dbReference>
<evidence type="ECO:0000313" key="3">
    <source>
        <dbReference type="Proteomes" id="UP000315496"/>
    </source>
</evidence>
<dbReference type="SMART" id="SM00327">
    <property type="entry name" value="VWA"/>
    <property type="match status" value="1"/>
</dbReference>
<dbReference type="InterPro" id="IPR010734">
    <property type="entry name" value="Copine_C"/>
</dbReference>
<sequence length="253" mass="28465">MNDNVPDYERLDQLIASIRQVGVTRMQMIVGIDYSKSNEWTGERSYGHKLHDLSVSETPYEKVIRIMSLVVHEFDEDDIYPVYRFGCVNTRGSSVLPLMYPSQEDPHFAGFDGVCTAYRQITPHIRMSGPTTFGPLIAQAIEISKVCPGQMFILLILTDGDVVDVELDMKMIAEASTHPIVIVAVGLGDGPFEKMDQLANTPNRRFSNFTFVNFTALESSFVRCEYPELILAAHLFKNLPKQFLCMKKLGICG</sequence>
<feature type="domain" description="VWFA" evidence="1">
    <location>
        <begin position="25"/>
        <end position="224"/>
    </location>
</feature>
<dbReference type="PANTHER" id="PTHR45751">
    <property type="entry name" value="COPINE FAMILY PROTEIN 1"/>
    <property type="match status" value="1"/>
</dbReference>
<dbReference type="GO" id="GO:0004842">
    <property type="term" value="F:ubiquitin-protein transferase activity"/>
    <property type="evidence" value="ECO:0007669"/>
    <property type="project" value="TreeGrafter"/>
</dbReference>
<dbReference type="Pfam" id="PF07002">
    <property type="entry name" value="Copine"/>
    <property type="match status" value="1"/>
</dbReference>
<dbReference type="VEuPathDB" id="GiardiaDB:GMRT_10031"/>
<proteinExistence type="predicted"/>
<dbReference type="GO" id="GO:0005634">
    <property type="term" value="C:nucleus"/>
    <property type="evidence" value="ECO:0007669"/>
    <property type="project" value="TreeGrafter"/>
</dbReference>
<dbReference type="InterPro" id="IPR052079">
    <property type="entry name" value="E3_ligase/Copine_domain"/>
</dbReference>
<evidence type="ECO:0000313" key="2">
    <source>
        <dbReference type="EMBL" id="TNJ28051.1"/>
    </source>
</evidence>
<accession>A0A4Z1T6F3</accession>
<dbReference type="AlphaFoldDB" id="A0A4Z1T6F3"/>
<keyword evidence="3" id="KW-1185">Reference proteome</keyword>
<dbReference type="PANTHER" id="PTHR45751:SF11">
    <property type="entry name" value="COPINE FAMILY PROTEIN 2"/>
    <property type="match status" value="1"/>
</dbReference>
<dbReference type="OrthoDB" id="5855668at2759"/>
<dbReference type="SUPFAM" id="SSF53300">
    <property type="entry name" value="vWA-like"/>
    <property type="match status" value="1"/>
</dbReference>
<dbReference type="InterPro" id="IPR036465">
    <property type="entry name" value="vWFA_dom_sf"/>
</dbReference>
<comment type="caution">
    <text evidence="2">The sequence shown here is derived from an EMBL/GenBank/DDBJ whole genome shotgun (WGS) entry which is preliminary data.</text>
</comment>